<gene>
    <name evidence="1" type="ORF">DdX_08995</name>
</gene>
<sequence length="203" mass="24290">MSNFPVVRANSTVSLPRARDMARGIEPVATLSRVTSVPNLASLHVGAHYAPSTLYKYRTDRDMLDDYVTDRYNSPALHWQDHRYAARRYAHTDPIPNSLGLDYPSFWTRYKFYGDYLEPSYYRKHRDAYYDRPLWDSWKPYQYDRYNVSRGIKMYKEGLISFNFLDKKWIEPWALQRKEKDWSDVYPPAARYGPRRYFYSFAG</sequence>
<accession>A0AAD4R6N4</accession>
<evidence type="ECO:0000313" key="1">
    <source>
        <dbReference type="EMBL" id="KAI1713480.1"/>
    </source>
</evidence>
<proteinExistence type="predicted"/>
<keyword evidence="2" id="KW-1185">Reference proteome</keyword>
<organism evidence="1 2">
    <name type="scientific">Ditylenchus destructor</name>
    <dbReference type="NCBI Taxonomy" id="166010"/>
    <lineage>
        <taxon>Eukaryota</taxon>
        <taxon>Metazoa</taxon>
        <taxon>Ecdysozoa</taxon>
        <taxon>Nematoda</taxon>
        <taxon>Chromadorea</taxon>
        <taxon>Rhabditida</taxon>
        <taxon>Tylenchina</taxon>
        <taxon>Tylenchomorpha</taxon>
        <taxon>Sphaerularioidea</taxon>
        <taxon>Anguinidae</taxon>
        <taxon>Anguininae</taxon>
        <taxon>Ditylenchus</taxon>
    </lineage>
</organism>
<dbReference type="EMBL" id="JAKKPZ010000015">
    <property type="protein sequence ID" value="KAI1713480.1"/>
    <property type="molecule type" value="Genomic_DNA"/>
</dbReference>
<reference evidence="1" key="1">
    <citation type="submission" date="2022-01" db="EMBL/GenBank/DDBJ databases">
        <title>Genome Sequence Resource for Two Populations of Ditylenchus destructor, the Migratory Endoparasitic Phytonematode.</title>
        <authorList>
            <person name="Zhang H."/>
            <person name="Lin R."/>
            <person name="Xie B."/>
        </authorList>
    </citation>
    <scope>NUCLEOTIDE SEQUENCE</scope>
    <source>
        <strain evidence="1">BazhouSP</strain>
    </source>
</reference>
<dbReference type="AlphaFoldDB" id="A0AAD4R6N4"/>
<comment type="caution">
    <text evidence="1">The sequence shown here is derived from an EMBL/GenBank/DDBJ whole genome shotgun (WGS) entry which is preliminary data.</text>
</comment>
<name>A0AAD4R6N4_9BILA</name>
<dbReference type="Proteomes" id="UP001201812">
    <property type="component" value="Unassembled WGS sequence"/>
</dbReference>
<evidence type="ECO:0000313" key="2">
    <source>
        <dbReference type="Proteomes" id="UP001201812"/>
    </source>
</evidence>
<protein>
    <submittedName>
        <fullName evidence="1">TAG-18 protein</fullName>
    </submittedName>
</protein>